<dbReference type="InterPro" id="IPR042520">
    <property type="entry name" value="GshA_N"/>
</dbReference>
<protein>
    <recommendedName>
        <fullName evidence="2">Glutamate--cysteine ligase</fullName>
    </recommendedName>
</protein>
<reference evidence="1" key="1">
    <citation type="submission" date="2018-05" db="EMBL/GenBank/DDBJ databases">
        <authorList>
            <person name="Lanie J.A."/>
            <person name="Ng W.-L."/>
            <person name="Kazmierczak K.M."/>
            <person name="Andrzejewski T.M."/>
            <person name="Davidsen T.M."/>
            <person name="Wayne K.J."/>
            <person name="Tettelin H."/>
            <person name="Glass J.I."/>
            <person name="Rusch D."/>
            <person name="Podicherti R."/>
            <person name="Tsui H.-C.T."/>
            <person name="Winkler M.E."/>
        </authorList>
    </citation>
    <scope>NUCLEOTIDE SEQUENCE</scope>
</reference>
<sequence>MIANQNLIVPHLTTALTGPLQNLERIILNNQTTIESWFRNAWRDVQIPFYASVDIRNSGYKIAPVDTNLFPSGFNNLNSSFESLCIHAAQMAIEHTQLPIDKILIIPENHTRNLFYLENIASLQSIIQKAGFEVRIGTLMEDITTPTCIELDSSNTVLLEPIRRDQNRILVDNFNPDLILLNNDLTGGEPDMFKNIEQKITPPTSLGWSSRLKSNHFNFYQKVAKEFAELIGIDPWLIDPMFRNCGKVDFMKHEGVDCLSSNVKSLLEAINTKYNEHDVDYAPFVMIKADAGTYGMGVMSIRSQDEISELNRKERTRMATTKEGQKVSQVIIQEGVYTHETWGDEETVAEPVVYMMDRQVVGGFYRVHGKRTTSQNLNTPGMRFEPLAFLDCCSTPEPNLEADCHQNRFYTYGVISRLALLAASHEITNAIS</sequence>
<name>A0A382F130_9ZZZZ</name>
<dbReference type="Gene3D" id="3.40.50.11280">
    <property type="entry name" value="Glutamate-cysteine ligase, N-terminal domain"/>
    <property type="match status" value="1"/>
</dbReference>
<dbReference type="NCBIfam" id="TIGR02049">
    <property type="entry name" value="gshA_ferroox"/>
    <property type="match status" value="1"/>
</dbReference>
<dbReference type="InterPro" id="IPR011718">
    <property type="entry name" value="GshA"/>
</dbReference>
<gene>
    <name evidence="1" type="ORF">METZ01_LOCUS209570</name>
</gene>
<dbReference type="EMBL" id="UINC01047437">
    <property type="protein sequence ID" value="SVB56716.1"/>
    <property type="molecule type" value="Genomic_DNA"/>
</dbReference>
<evidence type="ECO:0008006" key="2">
    <source>
        <dbReference type="Google" id="ProtNLM"/>
    </source>
</evidence>
<accession>A0A382F130</accession>
<evidence type="ECO:0000313" key="1">
    <source>
        <dbReference type="EMBL" id="SVB56716.1"/>
    </source>
</evidence>
<organism evidence="1">
    <name type="scientific">marine metagenome</name>
    <dbReference type="NCBI Taxonomy" id="408172"/>
    <lineage>
        <taxon>unclassified sequences</taxon>
        <taxon>metagenomes</taxon>
        <taxon>ecological metagenomes</taxon>
    </lineage>
</organism>
<dbReference type="Pfam" id="PF08886">
    <property type="entry name" value="GshA"/>
    <property type="match status" value="1"/>
</dbReference>
<proteinExistence type="predicted"/>
<dbReference type="AlphaFoldDB" id="A0A382F130"/>